<dbReference type="AlphaFoldDB" id="A0A317E525"/>
<dbReference type="InterPro" id="IPR029021">
    <property type="entry name" value="Prot-tyrosine_phosphatase-like"/>
</dbReference>
<dbReference type="SUPFAM" id="SSF52799">
    <property type="entry name" value="(Phosphotyrosine protein) phosphatases II"/>
    <property type="match status" value="1"/>
</dbReference>
<evidence type="ECO:0000256" key="1">
    <source>
        <dbReference type="ARBA" id="ARBA00009580"/>
    </source>
</evidence>
<organism evidence="2 3">
    <name type="scientific">Zavarzinia compransoris</name>
    <dbReference type="NCBI Taxonomy" id="1264899"/>
    <lineage>
        <taxon>Bacteria</taxon>
        <taxon>Pseudomonadati</taxon>
        <taxon>Pseudomonadota</taxon>
        <taxon>Alphaproteobacteria</taxon>
        <taxon>Rhodospirillales</taxon>
        <taxon>Zavarziniaceae</taxon>
        <taxon>Zavarzinia</taxon>
    </lineage>
</organism>
<keyword evidence="3" id="KW-1185">Reference proteome</keyword>
<dbReference type="GO" id="GO:0004721">
    <property type="term" value="F:phosphoprotein phosphatase activity"/>
    <property type="evidence" value="ECO:0007669"/>
    <property type="project" value="InterPro"/>
</dbReference>
<name>A0A317E525_9PROT</name>
<reference evidence="3" key="1">
    <citation type="submission" date="2018-05" db="EMBL/GenBank/DDBJ databases">
        <title>Zavarzinia sp. HR-AS.</title>
        <authorList>
            <person name="Lee Y."/>
            <person name="Jeon C.O."/>
        </authorList>
    </citation>
    <scope>NUCLEOTIDE SEQUENCE [LARGE SCALE GENOMIC DNA]</scope>
    <source>
        <strain evidence="3">DSM 1231</strain>
    </source>
</reference>
<dbReference type="PANTHER" id="PTHR31126:SF1">
    <property type="entry name" value="TYROSINE SPECIFIC PROTEIN PHOSPHATASES DOMAIN-CONTAINING PROTEIN"/>
    <property type="match status" value="1"/>
</dbReference>
<dbReference type="OrthoDB" id="9814896at2"/>
<comment type="caution">
    <text evidence="2">The sequence shown here is derived from an EMBL/GenBank/DDBJ whole genome shotgun (WGS) entry which is preliminary data.</text>
</comment>
<dbReference type="Gene3D" id="3.90.190.10">
    <property type="entry name" value="Protein tyrosine phosphatase superfamily"/>
    <property type="match status" value="1"/>
</dbReference>
<dbReference type="PROSITE" id="PS00383">
    <property type="entry name" value="TYR_PHOSPHATASE_1"/>
    <property type="match status" value="1"/>
</dbReference>
<gene>
    <name evidence="2" type="ORF">DKG75_06635</name>
</gene>
<protein>
    <submittedName>
        <fullName evidence="2">Protein-tyrosine-phosphatase</fullName>
    </submittedName>
</protein>
<comment type="similarity">
    <text evidence="1">Belongs to the protein-tyrosine phosphatase family.</text>
</comment>
<dbReference type="Pfam" id="PF13350">
    <property type="entry name" value="Y_phosphatase3"/>
    <property type="match status" value="1"/>
</dbReference>
<dbReference type="InterPro" id="IPR016130">
    <property type="entry name" value="Tyr_Pase_AS"/>
</dbReference>
<evidence type="ECO:0000313" key="2">
    <source>
        <dbReference type="EMBL" id="PWR21672.1"/>
    </source>
</evidence>
<dbReference type="RefSeq" id="WP_109920317.1">
    <property type="nucleotide sequence ID" value="NZ_QGLF01000002.1"/>
</dbReference>
<dbReference type="InterPro" id="IPR026893">
    <property type="entry name" value="Tyr/Ser_Pase_IphP-type"/>
</dbReference>
<dbReference type="EMBL" id="QGLF01000002">
    <property type="protein sequence ID" value="PWR21672.1"/>
    <property type="molecule type" value="Genomic_DNA"/>
</dbReference>
<sequence length="246" mass="26339">MPLPLSRPSPLDGAFNFRDLGGLPAAGGYRIRHGRLHRSDTLQALSAADVGYLRQAVGLRTVIDLRLAPEVAEEGRGPLGRHGDIRYFNLPLGMASAEGLAPDEILTALYLSCLAPGSALPRALERVAEHADEPLVFHCAAGKDRTGLLAAVILRLLRVGEAEILADYQATAANMPRIIERFGGWPRYRDHIASMPAAVYAADAPSFLRFLAALDETYGGAEGWARANGVADETVARLRAALLEPA</sequence>
<evidence type="ECO:0000313" key="3">
    <source>
        <dbReference type="Proteomes" id="UP000246077"/>
    </source>
</evidence>
<dbReference type="PANTHER" id="PTHR31126">
    <property type="entry name" value="TYROSINE-PROTEIN PHOSPHATASE"/>
    <property type="match status" value="1"/>
</dbReference>
<dbReference type="Proteomes" id="UP000246077">
    <property type="component" value="Unassembled WGS sequence"/>
</dbReference>
<accession>A0A317E525</accession>
<proteinExistence type="inferred from homology"/>